<evidence type="ECO:0000259" key="2">
    <source>
        <dbReference type="Pfam" id="PF00975"/>
    </source>
</evidence>
<dbReference type="GO" id="GO:0008610">
    <property type="term" value="P:lipid biosynthetic process"/>
    <property type="evidence" value="ECO:0007669"/>
    <property type="project" value="TreeGrafter"/>
</dbReference>
<dbReference type="PANTHER" id="PTHR11487:SF0">
    <property type="entry name" value="S-ACYL FATTY ACID SYNTHASE THIOESTERASE, MEDIUM CHAIN"/>
    <property type="match status" value="1"/>
</dbReference>
<dbReference type="InterPro" id="IPR012223">
    <property type="entry name" value="TEII"/>
</dbReference>
<organism evidence="3 4">
    <name type="scientific">Streptomyces tsukubensis</name>
    <dbReference type="NCBI Taxonomy" id="83656"/>
    <lineage>
        <taxon>Bacteria</taxon>
        <taxon>Bacillati</taxon>
        <taxon>Actinomycetota</taxon>
        <taxon>Actinomycetes</taxon>
        <taxon>Kitasatosporales</taxon>
        <taxon>Streptomycetaceae</taxon>
        <taxon>Streptomyces</taxon>
    </lineage>
</organism>
<protein>
    <recommendedName>
        <fullName evidence="2">Thioesterase domain-containing protein</fullName>
    </recommendedName>
</protein>
<evidence type="ECO:0000313" key="3">
    <source>
        <dbReference type="EMBL" id="OON71559.1"/>
    </source>
</evidence>
<reference evidence="3 4" key="1">
    <citation type="submission" date="2017-02" db="EMBL/GenBank/DDBJ databases">
        <title>Draft Genome Sequence of Streptomyces tsukubaensis F601, a Producer of the immunosuppressant tacrolimus FK506.</title>
        <authorList>
            <person name="Zong G."/>
            <person name="Zhong C."/>
            <person name="Fu J."/>
            <person name="Qin R."/>
            <person name="Cao G."/>
        </authorList>
    </citation>
    <scope>NUCLEOTIDE SEQUENCE [LARGE SCALE GENOMIC DNA]</scope>
    <source>
        <strain evidence="3 4">F601</strain>
    </source>
</reference>
<dbReference type="EMBL" id="MVFC01000054">
    <property type="protein sequence ID" value="OON71559.1"/>
    <property type="molecule type" value="Genomic_DNA"/>
</dbReference>
<accession>A0A1V3ZZI8</accession>
<dbReference type="InterPro" id="IPR001031">
    <property type="entry name" value="Thioesterase"/>
</dbReference>
<dbReference type="RefSeq" id="WP_179120361.1">
    <property type="nucleotide sequence ID" value="NZ_CP045178.1"/>
</dbReference>
<dbReference type="Gene3D" id="3.40.50.1820">
    <property type="entry name" value="alpha/beta hydrolase"/>
    <property type="match status" value="1"/>
</dbReference>
<comment type="caution">
    <text evidence="3">The sequence shown here is derived from an EMBL/GenBank/DDBJ whole genome shotgun (WGS) entry which is preliminary data.</text>
</comment>
<evidence type="ECO:0000313" key="4">
    <source>
        <dbReference type="Proteomes" id="UP000190539"/>
    </source>
</evidence>
<feature type="domain" description="Thioesterase" evidence="2">
    <location>
        <begin position="22"/>
        <end position="236"/>
    </location>
</feature>
<dbReference type="Proteomes" id="UP000190539">
    <property type="component" value="Unassembled WGS sequence"/>
</dbReference>
<comment type="similarity">
    <text evidence="1">Belongs to the thioesterase family.</text>
</comment>
<dbReference type="AlphaFoldDB" id="A0A1V3ZZI8"/>
<dbReference type="PANTHER" id="PTHR11487">
    <property type="entry name" value="THIOESTERASE"/>
    <property type="match status" value="1"/>
</dbReference>
<evidence type="ECO:0000256" key="1">
    <source>
        <dbReference type="ARBA" id="ARBA00007169"/>
    </source>
</evidence>
<gene>
    <name evidence="3" type="ORF">B1H18_33390</name>
</gene>
<keyword evidence="4" id="KW-1185">Reference proteome</keyword>
<dbReference type="SUPFAM" id="SSF53474">
    <property type="entry name" value="alpha/beta-Hydrolases"/>
    <property type="match status" value="1"/>
</dbReference>
<proteinExistence type="inferred from homology"/>
<dbReference type="Pfam" id="PF00975">
    <property type="entry name" value="Thioesterase"/>
    <property type="match status" value="1"/>
</dbReference>
<dbReference type="InterPro" id="IPR029058">
    <property type="entry name" value="AB_hydrolase_fold"/>
</dbReference>
<name>A0A1V3ZZI8_9ACTN</name>
<dbReference type="STRING" id="83656.B1H18_33390"/>
<sequence>MSEAGTCLWEIRPSAAGSGGDTLLLLPHAGGSAQSYGAWARWLPDGLRVLAAKYPGRGSRGREPAETDLHRVVGELGDALADFKGPLYVFGHSMGAYIGFELCWHRQSEGRPAQALYASGAVPPHRLRTYPAPGVRITDEHLLELMEKCGGIPDAFTDSPDLMSLALELIGADLELVNAYTYGAPERRLSSPIVAFGGDRDRLVPSSEVDHWRELSTADCATHLIPGEHLYHLDNEAAFTAAVSQHLASLQEEWNE</sequence>